<organism evidence="2 3">
    <name type="scientific">Caryophanon tenue</name>
    <dbReference type="NCBI Taxonomy" id="33978"/>
    <lineage>
        <taxon>Bacteria</taxon>
        <taxon>Bacillati</taxon>
        <taxon>Bacillota</taxon>
        <taxon>Bacilli</taxon>
        <taxon>Bacillales</taxon>
        <taxon>Caryophanaceae</taxon>
        <taxon>Caryophanon</taxon>
    </lineage>
</organism>
<dbReference type="InterPro" id="IPR016747">
    <property type="entry name" value="Phosphotransbutyrylase"/>
</dbReference>
<feature type="domain" description="VanZ-like" evidence="1">
    <location>
        <begin position="5"/>
        <end position="146"/>
    </location>
</feature>
<sequence>MKKYIVLGVLLLLLAIFSNTSYEQQTLIPLLQTLLPTQPFIGFLSQFEITYWNRLISVERSGYYHFLEFLIRKGTHFSFFGIIGVVIYYVLRKRPFAPLIAIAAVFILGSLDEFRQSFSPDRTGTIKDVYIDTTGAFFFVSIAWVIYKTNKLRKKKQP</sequence>
<protein>
    <recommendedName>
        <fullName evidence="1">VanZ-like domain-containing protein</fullName>
    </recommendedName>
</protein>
<gene>
    <name evidence="2" type="ORF">A6M13_10750</name>
</gene>
<reference evidence="2 3" key="1">
    <citation type="submission" date="2016-07" db="EMBL/GenBank/DDBJ databases">
        <title>Caryophanon tenue genome sequencing.</title>
        <authorList>
            <person name="Verma A."/>
            <person name="Pal Y."/>
            <person name="Krishnamurthi S."/>
        </authorList>
    </citation>
    <scope>NUCLEOTIDE SEQUENCE [LARGE SCALE GENOMIC DNA]</scope>
    <source>
        <strain evidence="2 3">DSM 14152</strain>
    </source>
</reference>
<dbReference type="Pfam" id="PF04892">
    <property type="entry name" value="VanZ"/>
    <property type="match status" value="1"/>
</dbReference>
<dbReference type="RefSeq" id="WP_066543547.1">
    <property type="nucleotide sequence ID" value="NZ_MASJ01000003.1"/>
</dbReference>
<evidence type="ECO:0000313" key="2">
    <source>
        <dbReference type="EMBL" id="OCS87770.1"/>
    </source>
</evidence>
<dbReference type="NCBIfam" id="NF037970">
    <property type="entry name" value="vanZ_1"/>
    <property type="match status" value="1"/>
</dbReference>
<keyword evidence="3" id="KW-1185">Reference proteome</keyword>
<dbReference type="OrthoDB" id="291892at2"/>
<proteinExistence type="predicted"/>
<evidence type="ECO:0000313" key="3">
    <source>
        <dbReference type="Proteomes" id="UP000093199"/>
    </source>
</evidence>
<dbReference type="Proteomes" id="UP000093199">
    <property type="component" value="Unassembled WGS sequence"/>
</dbReference>
<name>A0A1C0YKU1_9BACL</name>
<accession>A0A1C0YKU1</accession>
<evidence type="ECO:0000259" key="1">
    <source>
        <dbReference type="Pfam" id="PF04892"/>
    </source>
</evidence>
<dbReference type="InterPro" id="IPR006976">
    <property type="entry name" value="VanZ-like"/>
</dbReference>
<comment type="caution">
    <text evidence="2">The sequence shown here is derived from an EMBL/GenBank/DDBJ whole genome shotgun (WGS) entry which is preliminary data.</text>
</comment>
<dbReference type="AlphaFoldDB" id="A0A1C0YKU1"/>
<dbReference type="STRING" id="33978.A6M13_10750"/>
<dbReference type="PIRSF" id="PIRSF019083">
    <property type="entry name" value="UCP019083_VanZ"/>
    <property type="match status" value="1"/>
</dbReference>
<dbReference type="EMBL" id="MASJ01000003">
    <property type="protein sequence ID" value="OCS87770.1"/>
    <property type="molecule type" value="Genomic_DNA"/>
</dbReference>